<dbReference type="Proteomes" id="UP000002051">
    <property type="component" value="Chromosome 6"/>
</dbReference>
<accession>G7KJJ2</accession>
<keyword evidence="1 2" id="KW-0812">Transmembrane</keyword>
<protein>
    <submittedName>
        <fullName evidence="2">Transmembrane protein, putative</fullName>
    </submittedName>
</protein>
<evidence type="ECO:0000313" key="4">
    <source>
        <dbReference type="Proteomes" id="UP000002051"/>
    </source>
</evidence>
<evidence type="ECO:0000313" key="3">
    <source>
        <dbReference type="EnsemblPlants" id="AES75425"/>
    </source>
</evidence>
<reference evidence="2 4" key="2">
    <citation type="journal article" date="2014" name="BMC Genomics">
        <title>An improved genome release (version Mt4.0) for the model legume Medicago truncatula.</title>
        <authorList>
            <person name="Tang H."/>
            <person name="Krishnakumar V."/>
            <person name="Bidwell S."/>
            <person name="Rosen B."/>
            <person name="Chan A."/>
            <person name="Zhou S."/>
            <person name="Gentzbittel L."/>
            <person name="Childs K.L."/>
            <person name="Yandell M."/>
            <person name="Gundlach H."/>
            <person name="Mayer K.F."/>
            <person name="Schwartz D.C."/>
            <person name="Town C.D."/>
        </authorList>
    </citation>
    <scope>GENOME REANNOTATION</scope>
    <source>
        <strain evidence="3 4">cv. Jemalong A17</strain>
    </source>
</reference>
<dbReference type="EMBL" id="CM001222">
    <property type="protein sequence ID" value="AES75425.1"/>
    <property type="molecule type" value="Genomic_DNA"/>
</dbReference>
<feature type="transmembrane region" description="Helical" evidence="1">
    <location>
        <begin position="185"/>
        <end position="208"/>
    </location>
</feature>
<evidence type="ECO:0000313" key="2">
    <source>
        <dbReference type="EMBL" id="AES75425.1"/>
    </source>
</evidence>
<reference evidence="3" key="3">
    <citation type="submission" date="2015-04" db="UniProtKB">
        <authorList>
            <consortium name="EnsemblPlants"/>
        </authorList>
    </citation>
    <scope>IDENTIFICATION</scope>
    <source>
        <strain evidence="3">cv. Jemalong A17</strain>
    </source>
</reference>
<dbReference type="EnsemblPlants" id="AES75425">
    <property type="protein sequence ID" value="AES75425"/>
    <property type="gene ID" value="MTR_6g044630"/>
</dbReference>
<keyword evidence="1" id="KW-0472">Membrane</keyword>
<sequence length="213" mass="24116">MPLDTTLCSLERTCERTVSEPEPRFSCSWSLKRDALRLNLDTRMSLDVSVGGTMKIKTTGKVREQIDKMYLNEYHAHIDKVAALKKKVMEVEKDEEKEIDPLVTESIKPNGEGLFHSRGYTTNQESDQELMLSDVVKGVLKEEVNLNIEDQEEIKEPEGKVLPMEASLPLHSRARYFLGLATEGAYRIIISFLNSIVVLGYVNIAMVLPLEKS</sequence>
<organism evidence="2 4">
    <name type="scientific">Medicago truncatula</name>
    <name type="common">Barrel medic</name>
    <name type="synonym">Medicago tribuloides</name>
    <dbReference type="NCBI Taxonomy" id="3880"/>
    <lineage>
        <taxon>Eukaryota</taxon>
        <taxon>Viridiplantae</taxon>
        <taxon>Streptophyta</taxon>
        <taxon>Embryophyta</taxon>
        <taxon>Tracheophyta</taxon>
        <taxon>Spermatophyta</taxon>
        <taxon>Magnoliopsida</taxon>
        <taxon>eudicotyledons</taxon>
        <taxon>Gunneridae</taxon>
        <taxon>Pentapetalae</taxon>
        <taxon>rosids</taxon>
        <taxon>fabids</taxon>
        <taxon>Fabales</taxon>
        <taxon>Fabaceae</taxon>
        <taxon>Papilionoideae</taxon>
        <taxon>50 kb inversion clade</taxon>
        <taxon>NPAAA clade</taxon>
        <taxon>Hologalegina</taxon>
        <taxon>IRL clade</taxon>
        <taxon>Trifolieae</taxon>
        <taxon>Medicago</taxon>
    </lineage>
</organism>
<dbReference type="HOGENOM" id="CLU_1296067_0_0_1"/>
<name>G7KJJ2_MEDTR</name>
<dbReference type="AlphaFoldDB" id="G7KJJ2"/>
<reference evidence="2 4" key="1">
    <citation type="journal article" date="2011" name="Nature">
        <title>The Medicago genome provides insight into the evolution of rhizobial symbioses.</title>
        <authorList>
            <person name="Young N.D."/>
            <person name="Debelle F."/>
            <person name="Oldroyd G.E."/>
            <person name="Geurts R."/>
            <person name="Cannon S.B."/>
            <person name="Udvardi M.K."/>
            <person name="Benedito V.A."/>
            <person name="Mayer K.F."/>
            <person name="Gouzy J."/>
            <person name="Schoof H."/>
            <person name="Van de Peer Y."/>
            <person name="Proost S."/>
            <person name="Cook D.R."/>
            <person name="Meyers B.C."/>
            <person name="Spannagl M."/>
            <person name="Cheung F."/>
            <person name="De Mita S."/>
            <person name="Krishnakumar V."/>
            <person name="Gundlach H."/>
            <person name="Zhou S."/>
            <person name="Mudge J."/>
            <person name="Bharti A.K."/>
            <person name="Murray J.D."/>
            <person name="Naoumkina M.A."/>
            <person name="Rosen B."/>
            <person name="Silverstein K.A."/>
            <person name="Tang H."/>
            <person name="Rombauts S."/>
            <person name="Zhao P.X."/>
            <person name="Zhou P."/>
            <person name="Barbe V."/>
            <person name="Bardou P."/>
            <person name="Bechner M."/>
            <person name="Bellec A."/>
            <person name="Berger A."/>
            <person name="Berges H."/>
            <person name="Bidwell S."/>
            <person name="Bisseling T."/>
            <person name="Choisne N."/>
            <person name="Couloux A."/>
            <person name="Denny R."/>
            <person name="Deshpande S."/>
            <person name="Dai X."/>
            <person name="Doyle J.J."/>
            <person name="Dudez A.M."/>
            <person name="Farmer A.D."/>
            <person name="Fouteau S."/>
            <person name="Franken C."/>
            <person name="Gibelin C."/>
            <person name="Gish J."/>
            <person name="Goldstein S."/>
            <person name="Gonzalez A.J."/>
            <person name="Green P.J."/>
            <person name="Hallab A."/>
            <person name="Hartog M."/>
            <person name="Hua A."/>
            <person name="Humphray S.J."/>
            <person name="Jeong D.H."/>
            <person name="Jing Y."/>
            <person name="Jocker A."/>
            <person name="Kenton S.M."/>
            <person name="Kim D.J."/>
            <person name="Klee K."/>
            <person name="Lai H."/>
            <person name="Lang C."/>
            <person name="Lin S."/>
            <person name="Macmil S.L."/>
            <person name="Magdelenat G."/>
            <person name="Matthews L."/>
            <person name="McCorrison J."/>
            <person name="Monaghan E.L."/>
            <person name="Mun J.H."/>
            <person name="Najar F.Z."/>
            <person name="Nicholson C."/>
            <person name="Noirot C."/>
            <person name="O'Bleness M."/>
            <person name="Paule C.R."/>
            <person name="Poulain J."/>
            <person name="Prion F."/>
            <person name="Qin B."/>
            <person name="Qu C."/>
            <person name="Retzel E.F."/>
            <person name="Riddle C."/>
            <person name="Sallet E."/>
            <person name="Samain S."/>
            <person name="Samson N."/>
            <person name="Sanders I."/>
            <person name="Saurat O."/>
            <person name="Scarpelli C."/>
            <person name="Schiex T."/>
            <person name="Segurens B."/>
            <person name="Severin A.J."/>
            <person name="Sherrier D.J."/>
            <person name="Shi R."/>
            <person name="Sims S."/>
            <person name="Singer S.R."/>
            <person name="Sinharoy S."/>
            <person name="Sterck L."/>
            <person name="Viollet A."/>
            <person name="Wang B.B."/>
            <person name="Wang K."/>
            <person name="Wang M."/>
            <person name="Wang X."/>
            <person name="Warfsmann J."/>
            <person name="Weissenbach J."/>
            <person name="White D.D."/>
            <person name="White J.D."/>
            <person name="Wiley G.B."/>
            <person name="Wincker P."/>
            <person name="Xing Y."/>
            <person name="Yang L."/>
            <person name="Yao Z."/>
            <person name="Ying F."/>
            <person name="Zhai J."/>
            <person name="Zhou L."/>
            <person name="Zuber A."/>
            <person name="Denarie J."/>
            <person name="Dixon R.A."/>
            <person name="May G.D."/>
            <person name="Schwartz D.C."/>
            <person name="Rogers J."/>
            <person name="Quetier F."/>
            <person name="Town C.D."/>
            <person name="Roe B.A."/>
        </authorList>
    </citation>
    <scope>NUCLEOTIDE SEQUENCE [LARGE SCALE GENOMIC DNA]</scope>
    <source>
        <strain evidence="2">A17</strain>
        <strain evidence="3 4">cv. Jemalong A17</strain>
    </source>
</reference>
<evidence type="ECO:0000256" key="1">
    <source>
        <dbReference type="SAM" id="Phobius"/>
    </source>
</evidence>
<keyword evidence="4" id="KW-1185">Reference proteome</keyword>
<dbReference type="PaxDb" id="3880-AES75425"/>
<gene>
    <name evidence="2" type="ordered locus">MTR_6g044630</name>
</gene>
<keyword evidence="1" id="KW-1133">Transmembrane helix</keyword>
<proteinExistence type="predicted"/>